<gene>
    <name evidence="1" type="ORF">GCM10010361_11840</name>
</gene>
<protein>
    <submittedName>
        <fullName evidence="1">Histidine phosphatase family protein</fullName>
    </submittedName>
</protein>
<dbReference type="Gene3D" id="3.40.50.1240">
    <property type="entry name" value="Phosphoglycerate mutase-like"/>
    <property type="match status" value="1"/>
</dbReference>
<dbReference type="InterPro" id="IPR013078">
    <property type="entry name" value="His_Pase_superF_clade-1"/>
</dbReference>
<proteinExistence type="predicted"/>
<dbReference type="EMBL" id="BAAABY010000009">
    <property type="protein sequence ID" value="GAA0449445.1"/>
    <property type="molecule type" value="Genomic_DNA"/>
</dbReference>
<name>A0ABP3JCQ3_9ACTN</name>
<sequence>MTSRVVFITPATSPSLRQARFDDGDSIDARGTAEARSAAGSLPPAGRVVLSPGVRCRETAAALGLNDTEAEGAETARELAGLNAGRWRGRTLDEIGAAEPEAVARWLADPTAAPHGGESVQDVCDRVGRWLEATAETDGRTLAVVEPEVVRAAAVHALAMPTAVFWRLDVPPLRATEFSGRAGRWNLRLGRPLV</sequence>
<dbReference type="Pfam" id="PF00300">
    <property type="entry name" value="His_Phos_1"/>
    <property type="match status" value="1"/>
</dbReference>
<keyword evidence="2" id="KW-1185">Reference proteome</keyword>
<organism evidence="1 2">
    <name type="scientific">Streptomyces olivaceiscleroticus</name>
    <dbReference type="NCBI Taxonomy" id="68245"/>
    <lineage>
        <taxon>Bacteria</taxon>
        <taxon>Bacillati</taxon>
        <taxon>Actinomycetota</taxon>
        <taxon>Actinomycetes</taxon>
        <taxon>Kitasatosporales</taxon>
        <taxon>Streptomycetaceae</taxon>
        <taxon>Streptomyces</taxon>
    </lineage>
</organism>
<reference evidence="2" key="1">
    <citation type="journal article" date="2019" name="Int. J. Syst. Evol. Microbiol.">
        <title>The Global Catalogue of Microorganisms (GCM) 10K type strain sequencing project: providing services to taxonomists for standard genome sequencing and annotation.</title>
        <authorList>
            <consortium name="The Broad Institute Genomics Platform"/>
            <consortium name="The Broad Institute Genome Sequencing Center for Infectious Disease"/>
            <person name="Wu L."/>
            <person name="Ma J."/>
        </authorList>
    </citation>
    <scope>NUCLEOTIDE SEQUENCE [LARGE SCALE GENOMIC DNA]</scope>
    <source>
        <strain evidence="2">JCM 4805</strain>
    </source>
</reference>
<dbReference type="Proteomes" id="UP001500909">
    <property type="component" value="Unassembled WGS sequence"/>
</dbReference>
<dbReference type="SUPFAM" id="SSF53254">
    <property type="entry name" value="Phosphoglycerate mutase-like"/>
    <property type="match status" value="1"/>
</dbReference>
<dbReference type="InterPro" id="IPR029033">
    <property type="entry name" value="His_PPase_superfam"/>
</dbReference>
<dbReference type="RefSeq" id="WP_346093553.1">
    <property type="nucleotide sequence ID" value="NZ_BAAABY010000009.1"/>
</dbReference>
<evidence type="ECO:0000313" key="2">
    <source>
        <dbReference type="Proteomes" id="UP001500909"/>
    </source>
</evidence>
<comment type="caution">
    <text evidence="1">The sequence shown here is derived from an EMBL/GenBank/DDBJ whole genome shotgun (WGS) entry which is preliminary data.</text>
</comment>
<accession>A0ABP3JCQ3</accession>
<evidence type="ECO:0000313" key="1">
    <source>
        <dbReference type="EMBL" id="GAA0449445.1"/>
    </source>
</evidence>